<reference evidence="7" key="1">
    <citation type="journal article" date="2023" name="DNA Res.">
        <title>Chromosome-level genome assembly of Phrynocephalus forsythii using third-generation DNA sequencing and Hi-C analysis.</title>
        <authorList>
            <person name="Qi Y."/>
            <person name="Zhao W."/>
            <person name="Zhao Y."/>
            <person name="Niu C."/>
            <person name="Cao S."/>
            <person name="Zhang Y."/>
        </authorList>
    </citation>
    <scope>NUCLEOTIDE SEQUENCE</scope>
    <source>
        <tissue evidence="7">Muscle</tissue>
    </source>
</reference>
<dbReference type="EMBL" id="JAPFRF010000015">
    <property type="protein sequence ID" value="KAJ7310557.1"/>
    <property type="molecule type" value="Genomic_DNA"/>
</dbReference>
<feature type="domain" description="Pre-mRNA polyadenylation factor Fip1" evidence="6">
    <location>
        <begin position="56"/>
        <end position="97"/>
    </location>
</feature>
<dbReference type="InterPro" id="IPR007854">
    <property type="entry name" value="Fip1_dom"/>
</dbReference>
<evidence type="ECO:0000256" key="5">
    <source>
        <dbReference type="SAM" id="MobiDB-lite"/>
    </source>
</evidence>
<keyword evidence="4" id="KW-0539">Nucleus</keyword>
<feature type="region of interest" description="Disordered" evidence="5">
    <location>
        <begin position="172"/>
        <end position="459"/>
    </location>
</feature>
<dbReference type="AlphaFoldDB" id="A0A9Q0XE70"/>
<evidence type="ECO:0000313" key="7">
    <source>
        <dbReference type="EMBL" id="KAJ7310557.1"/>
    </source>
</evidence>
<comment type="caution">
    <text evidence="7">The sequence shown here is derived from an EMBL/GenBank/DDBJ whole genome shotgun (WGS) entry which is preliminary data.</text>
</comment>
<keyword evidence="3" id="KW-0507">mRNA processing</keyword>
<feature type="compositionally biased region" description="Polar residues" evidence="5">
    <location>
        <begin position="315"/>
        <end position="335"/>
    </location>
</feature>
<dbReference type="GO" id="GO:0006397">
    <property type="term" value="P:mRNA processing"/>
    <property type="evidence" value="ECO:0007669"/>
    <property type="project" value="UniProtKB-KW"/>
</dbReference>
<feature type="compositionally biased region" description="Basic and acidic residues" evidence="5">
    <location>
        <begin position="173"/>
        <end position="186"/>
    </location>
</feature>
<organism evidence="7 8">
    <name type="scientific">Phrynocephalus forsythii</name>
    <dbReference type="NCBI Taxonomy" id="171643"/>
    <lineage>
        <taxon>Eukaryota</taxon>
        <taxon>Metazoa</taxon>
        <taxon>Chordata</taxon>
        <taxon>Craniata</taxon>
        <taxon>Vertebrata</taxon>
        <taxon>Euteleostomi</taxon>
        <taxon>Lepidosauria</taxon>
        <taxon>Squamata</taxon>
        <taxon>Bifurcata</taxon>
        <taxon>Unidentata</taxon>
        <taxon>Episquamata</taxon>
        <taxon>Toxicofera</taxon>
        <taxon>Iguania</taxon>
        <taxon>Acrodonta</taxon>
        <taxon>Agamidae</taxon>
        <taxon>Agaminae</taxon>
        <taxon>Phrynocephalus</taxon>
    </lineage>
</organism>
<dbReference type="PANTHER" id="PTHR13484">
    <property type="entry name" value="FIP1-LIKE 1 PROTEIN"/>
    <property type="match status" value="1"/>
</dbReference>
<name>A0A9Q0XE70_9SAUR</name>
<comment type="similarity">
    <text evidence="2">Belongs to the FIP1 family.</text>
</comment>
<gene>
    <name evidence="7" type="ORF">JRQ81_007496</name>
</gene>
<feature type="compositionally biased region" description="Basic residues" evidence="5">
    <location>
        <begin position="427"/>
        <end position="437"/>
    </location>
</feature>
<dbReference type="OrthoDB" id="1917198at2759"/>
<evidence type="ECO:0000256" key="1">
    <source>
        <dbReference type="ARBA" id="ARBA00004123"/>
    </source>
</evidence>
<dbReference type="Pfam" id="PF05182">
    <property type="entry name" value="Fip1"/>
    <property type="match status" value="1"/>
</dbReference>
<evidence type="ECO:0000256" key="3">
    <source>
        <dbReference type="ARBA" id="ARBA00022664"/>
    </source>
</evidence>
<dbReference type="GO" id="GO:0005847">
    <property type="term" value="C:mRNA cleavage and polyadenylation specificity factor complex"/>
    <property type="evidence" value="ECO:0007669"/>
    <property type="project" value="TreeGrafter"/>
</dbReference>
<feature type="compositionally biased region" description="Basic and acidic residues" evidence="5">
    <location>
        <begin position="343"/>
        <end position="354"/>
    </location>
</feature>
<keyword evidence="8" id="KW-1185">Reference proteome</keyword>
<evidence type="ECO:0000259" key="6">
    <source>
        <dbReference type="Pfam" id="PF05182"/>
    </source>
</evidence>
<evidence type="ECO:0000256" key="4">
    <source>
        <dbReference type="ARBA" id="ARBA00023242"/>
    </source>
</evidence>
<comment type="subcellular location">
    <subcellularLocation>
        <location evidence="1">Nucleus</location>
    </subcellularLocation>
</comment>
<sequence length="459" mass="51081">MRVFQSSALGCLPWGTPMNLNLKTGRGYGAPTTAKSQPKGIDLEAAGNINGLPVIEVDLESFEDKPWRKPGADLSDYFNYGFNEDTWKAYCEKQRRLQLGLEPSPPVSTENKITVQQGRTGNAEKEPENNVIKMDFKTDFVALVGGRIKAGPPPNRKLGGTIDVIGGQAGTIRRVEGRRRDKHASEENPIQVLGEHGSKSQPSQPGQQPSQPQQQPPQQQSFAPPTGPPPPPIGGPPPPHFLPPPPPPVTSVPPPLHTPGLPPPGPLPGLFPPPLAPPPALLIPTLDGQPASYNNRQPPPFGYNSADSGFISYPPISTSHTPWVTTVDKNASGSESGHWEYSGSRRDRERELDRTPTTSEYNNEDDRYHYYSRERSYDFERDYGRSRDRSREREDRHRERRHRDKEEGSKHKSSRRKQHENEEGETHRRHKQKKNKRSKEEKEASESSAPEGNGPGPKE</sequence>
<proteinExistence type="inferred from homology"/>
<protein>
    <recommendedName>
        <fullName evidence="6">Pre-mRNA polyadenylation factor Fip1 domain-containing protein</fullName>
    </recommendedName>
</protein>
<dbReference type="InterPro" id="IPR051187">
    <property type="entry name" value="Pre-mRNA_3'-end_processing_reg"/>
</dbReference>
<evidence type="ECO:0000256" key="2">
    <source>
        <dbReference type="ARBA" id="ARBA00007459"/>
    </source>
</evidence>
<feature type="compositionally biased region" description="Low complexity" evidence="5">
    <location>
        <begin position="200"/>
        <end position="221"/>
    </location>
</feature>
<accession>A0A9Q0XE70</accession>
<evidence type="ECO:0000313" key="8">
    <source>
        <dbReference type="Proteomes" id="UP001142489"/>
    </source>
</evidence>
<dbReference type="PANTHER" id="PTHR13484:SF8">
    <property type="entry name" value="PRE-MRNA 3'-END-PROCESSING FACTOR FIP1"/>
    <property type="match status" value="1"/>
</dbReference>
<feature type="compositionally biased region" description="Pro residues" evidence="5">
    <location>
        <begin position="225"/>
        <end position="281"/>
    </location>
</feature>
<feature type="compositionally biased region" description="Basic and acidic residues" evidence="5">
    <location>
        <begin position="364"/>
        <end position="397"/>
    </location>
</feature>
<dbReference type="Proteomes" id="UP001142489">
    <property type="component" value="Unassembled WGS sequence"/>
</dbReference>